<evidence type="ECO:0000256" key="6">
    <source>
        <dbReference type="ARBA" id="ARBA00022964"/>
    </source>
</evidence>
<keyword evidence="6" id="KW-0223">Dioxygenase</keyword>
<organism evidence="14">
    <name type="scientific">Haemonchus contortus</name>
    <name type="common">Barber pole worm</name>
    <dbReference type="NCBI Taxonomy" id="6289"/>
    <lineage>
        <taxon>Eukaryota</taxon>
        <taxon>Metazoa</taxon>
        <taxon>Ecdysozoa</taxon>
        <taxon>Nematoda</taxon>
        <taxon>Chromadorea</taxon>
        <taxon>Rhabditida</taxon>
        <taxon>Rhabditina</taxon>
        <taxon>Rhabditomorpha</taxon>
        <taxon>Strongyloidea</taxon>
        <taxon>Trichostrongylidae</taxon>
        <taxon>Haemonchus</taxon>
    </lineage>
</organism>
<feature type="compositionally biased region" description="Low complexity" evidence="12">
    <location>
        <begin position="42"/>
        <end position="52"/>
    </location>
</feature>
<dbReference type="GO" id="GO:0005634">
    <property type="term" value="C:nucleus"/>
    <property type="evidence" value="ECO:0007669"/>
    <property type="project" value="UniProtKB-SubCell"/>
</dbReference>
<feature type="compositionally biased region" description="Polar residues" evidence="12">
    <location>
        <begin position="85"/>
        <end position="94"/>
    </location>
</feature>
<keyword evidence="3" id="KW-0863">Zinc-finger</keyword>
<feature type="compositionally biased region" description="Basic and acidic residues" evidence="12">
    <location>
        <begin position="95"/>
        <end position="105"/>
    </location>
</feature>
<dbReference type="Gene3D" id="2.60.120.650">
    <property type="entry name" value="Cupin"/>
    <property type="match status" value="1"/>
</dbReference>
<evidence type="ECO:0000313" key="14">
    <source>
        <dbReference type="EMBL" id="CDL95793.1"/>
    </source>
</evidence>
<keyword evidence="9" id="KW-0805">Transcription regulation</keyword>
<comment type="caution">
    <text evidence="14">The sequence shown here is derived from an EMBL/GenBank/DDBJ whole genome shotgun (WGS) entry which is preliminary data.</text>
</comment>
<reference evidence="14" key="1">
    <citation type="submission" date="2013-03" db="EMBL/GenBank/DDBJ databases">
        <authorList>
            <person name="Aslett M."/>
        </authorList>
    </citation>
    <scope>NUCLEOTIDE SEQUENCE [LARGE SCALE GENOMIC DNA]</scope>
    <source>
        <strain evidence="14">ISE/inbred ISE</strain>
    </source>
</reference>
<keyword evidence="11" id="KW-0539">Nucleus</keyword>
<evidence type="ECO:0000256" key="11">
    <source>
        <dbReference type="ARBA" id="ARBA00023242"/>
    </source>
</evidence>
<evidence type="ECO:0000256" key="5">
    <source>
        <dbReference type="ARBA" id="ARBA00022853"/>
    </source>
</evidence>
<keyword evidence="4" id="KW-0862">Zinc</keyword>
<keyword evidence="5" id="KW-0156">Chromatin regulator</keyword>
<feature type="compositionally biased region" description="Polar residues" evidence="12">
    <location>
        <begin position="64"/>
        <end position="73"/>
    </location>
</feature>
<evidence type="ECO:0000256" key="1">
    <source>
        <dbReference type="ARBA" id="ARBA00004123"/>
    </source>
</evidence>
<evidence type="ECO:0000259" key="13">
    <source>
        <dbReference type="PROSITE" id="PS51184"/>
    </source>
</evidence>
<gene>
    <name evidence="14" type="ORF">HCOI_01606100</name>
</gene>
<dbReference type="InterPro" id="IPR019787">
    <property type="entry name" value="Znf_PHD-finger"/>
</dbReference>
<evidence type="ECO:0000256" key="7">
    <source>
        <dbReference type="ARBA" id="ARBA00023002"/>
    </source>
</evidence>
<feature type="region of interest" description="Disordered" evidence="12">
    <location>
        <begin position="23"/>
        <end position="105"/>
    </location>
</feature>
<evidence type="ECO:0000256" key="3">
    <source>
        <dbReference type="ARBA" id="ARBA00022771"/>
    </source>
</evidence>
<dbReference type="PROSITE" id="PS51184">
    <property type="entry name" value="JMJC"/>
    <property type="match status" value="1"/>
</dbReference>
<dbReference type="InterPro" id="IPR050690">
    <property type="entry name" value="JHDM1_Histone_Demethylase"/>
</dbReference>
<dbReference type="InterPro" id="IPR013083">
    <property type="entry name" value="Znf_RING/FYVE/PHD"/>
</dbReference>
<dbReference type="Pfam" id="PF00628">
    <property type="entry name" value="PHD"/>
    <property type="match status" value="1"/>
</dbReference>
<proteinExistence type="predicted"/>
<dbReference type="PROSITE" id="PS01359">
    <property type="entry name" value="ZF_PHD_1"/>
    <property type="match status" value="1"/>
</dbReference>
<comment type="subcellular location">
    <subcellularLocation>
        <location evidence="1">Nucleus</location>
    </subcellularLocation>
</comment>
<dbReference type="SMART" id="SM00558">
    <property type="entry name" value="JmjC"/>
    <property type="match status" value="1"/>
</dbReference>
<dbReference type="GO" id="GO:0006325">
    <property type="term" value="P:chromatin organization"/>
    <property type="evidence" value="ECO:0007669"/>
    <property type="project" value="UniProtKB-KW"/>
</dbReference>
<evidence type="ECO:0000256" key="8">
    <source>
        <dbReference type="ARBA" id="ARBA00023004"/>
    </source>
</evidence>
<dbReference type="GO" id="GO:0051213">
    <property type="term" value="F:dioxygenase activity"/>
    <property type="evidence" value="ECO:0007669"/>
    <property type="project" value="UniProtKB-KW"/>
</dbReference>
<dbReference type="GO" id="GO:0008270">
    <property type="term" value="F:zinc ion binding"/>
    <property type="evidence" value="ECO:0007669"/>
    <property type="project" value="UniProtKB-KW"/>
</dbReference>
<evidence type="ECO:0000256" key="10">
    <source>
        <dbReference type="ARBA" id="ARBA00023163"/>
    </source>
</evidence>
<keyword evidence="8" id="KW-0408">Iron</keyword>
<dbReference type="InterPro" id="IPR011011">
    <property type="entry name" value="Znf_FYVE_PHD"/>
</dbReference>
<evidence type="ECO:0000256" key="12">
    <source>
        <dbReference type="SAM" id="MobiDB-lite"/>
    </source>
</evidence>
<accession>W6NES6</accession>
<dbReference type="AlphaFoldDB" id="W6NES6"/>
<dbReference type="InterPro" id="IPR003347">
    <property type="entry name" value="JmjC_dom"/>
</dbReference>
<name>W6NES6_HAECO</name>
<dbReference type="SUPFAM" id="SSF51197">
    <property type="entry name" value="Clavaminate synthase-like"/>
    <property type="match status" value="1"/>
</dbReference>
<dbReference type="InterPro" id="IPR001965">
    <property type="entry name" value="Znf_PHD"/>
</dbReference>
<evidence type="ECO:0000256" key="4">
    <source>
        <dbReference type="ARBA" id="ARBA00022833"/>
    </source>
</evidence>
<evidence type="ECO:0000256" key="9">
    <source>
        <dbReference type="ARBA" id="ARBA00023015"/>
    </source>
</evidence>
<evidence type="ECO:0000256" key="2">
    <source>
        <dbReference type="ARBA" id="ARBA00022723"/>
    </source>
</evidence>
<dbReference type="EMBL" id="CAVP010059413">
    <property type="protein sequence ID" value="CDL95793.1"/>
    <property type="molecule type" value="Genomic_DNA"/>
</dbReference>
<dbReference type="Pfam" id="PF02373">
    <property type="entry name" value="JmjC"/>
    <property type="match status" value="1"/>
</dbReference>
<keyword evidence="10" id="KW-0804">Transcription</keyword>
<keyword evidence="7" id="KW-0560">Oxidoreductase</keyword>
<dbReference type="SUPFAM" id="SSF57903">
    <property type="entry name" value="FYVE/PHD zinc finger"/>
    <property type="match status" value="1"/>
</dbReference>
<dbReference type="Gene3D" id="3.30.40.10">
    <property type="entry name" value="Zinc/RING finger domain, C3HC4 (zinc finger)"/>
    <property type="match status" value="1"/>
</dbReference>
<reference evidence="14" key="2">
    <citation type="submission" date="2013-05" db="EMBL/GenBank/DDBJ databases">
        <title>The genome and transcriptome of Haemonchus contortus: a key model parasite for drug and vaccine discovery.</title>
        <authorList>
            <person name="Laing R."/>
            <person name="Kikuchi T."/>
            <person name="Martinelli A."/>
            <person name="Tsai I.J."/>
            <person name="Beech R.N."/>
            <person name="Redman E."/>
            <person name="Holroyd N."/>
            <person name="Bartley D.J."/>
            <person name="Beasley H."/>
            <person name="Britton C."/>
            <person name="Curran D."/>
            <person name="Devaney E."/>
            <person name="Gilabert A."/>
            <person name="Jackson F."/>
            <person name="Hunt M."/>
            <person name="Johnston S."/>
            <person name="Kryukov I."/>
            <person name="Li K."/>
            <person name="Morrison A.A."/>
            <person name="Reid A.J."/>
            <person name="Sargison N."/>
            <person name="Saunders G."/>
            <person name="Wasmuth J.D."/>
            <person name="Wolstenholme A."/>
            <person name="Berriman M."/>
            <person name="Gilleard J.S."/>
            <person name="Cotton J.A."/>
        </authorList>
    </citation>
    <scope>NUCLEOTIDE SEQUENCE [LARGE SCALE GENOMIC DNA]</scope>
    <source>
        <strain evidence="14">ISE/inbred ISE</strain>
    </source>
</reference>
<sequence length="560" mass="63722">MEWSQQTRTPQIMTDQQYGFHEFVPSSSNLPPIEGHLQRVCSTQPSSSGSTSVAKPPLEAHEAPSTSTETTSIMGAENVSKPAPGSTNVYSGQTGHERFPMERLNDDKKFADTQEEEEEAKAGVNEELLDGSQPLSIDTMVSQNNHSAGSFNECGICGPAKAIWVPEKSETGEPLVEQISEHGQNIKIDPLDTFWIQCDCCEKWFHGNCVGVEEYEDVLIEKFHCASCASMHGPTIMKNILLRHRFAFDDPLQTELPPEVGTEVWIKKFVETEADIPAPGENHAIVCENGFEFMDRFNRREVWKHIYLIKQARGLELRVPDKEENFTLSSIVDIFGRSYKVDTIDVYRQVTHSMSIGAFYDKMISKERPRLYNILSLEFSQNETMRKMISPPILVPELSFVHKLWPDKNDLINWDPELDYLPSSMKVRQIVEVLEEHRRNKPEVALFCLCGMAGSYTDFHIDFGGSSVWYHIYEGQKVFYIVEPIDEYLDLFEQYQRSENRTEVFFGDLLPKGALRRVFIDAGETLMIPSGWIHAVYTPVDSLVFGGNFLHALNVPMQLK</sequence>
<keyword evidence="2" id="KW-0479">Metal-binding</keyword>
<dbReference type="InterPro" id="IPR019786">
    <property type="entry name" value="Zinc_finger_PHD-type_CS"/>
</dbReference>
<feature type="domain" description="JmjC" evidence="13">
    <location>
        <begin position="419"/>
        <end position="560"/>
    </location>
</feature>
<protein>
    <submittedName>
        <fullName evidence="14">Transcription factor jumonji domain containing protein</fullName>
    </submittedName>
</protein>
<dbReference type="SMART" id="SM00249">
    <property type="entry name" value="PHD"/>
    <property type="match status" value="1"/>
</dbReference>
<dbReference type="PANTHER" id="PTHR23123">
    <property type="entry name" value="PHD/F-BOX CONTAINING PROTEIN"/>
    <property type="match status" value="1"/>
</dbReference>